<evidence type="ECO:0000256" key="1">
    <source>
        <dbReference type="SAM" id="Phobius"/>
    </source>
</evidence>
<dbReference type="AlphaFoldDB" id="A0A5D2M4A0"/>
<evidence type="ECO:0000313" key="3">
    <source>
        <dbReference type="Proteomes" id="UP000322667"/>
    </source>
</evidence>
<organism evidence="2 3">
    <name type="scientific">Gossypium tomentosum</name>
    <name type="common">Hawaiian cotton</name>
    <name type="synonym">Gossypium sandvicense</name>
    <dbReference type="NCBI Taxonomy" id="34277"/>
    <lineage>
        <taxon>Eukaryota</taxon>
        <taxon>Viridiplantae</taxon>
        <taxon>Streptophyta</taxon>
        <taxon>Embryophyta</taxon>
        <taxon>Tracheophyta</taxon>
        <taxon>Spermatophyta</taxon>
        <taxon>Magnoliopsida</taxon>
        <taxon>eudicotyledons</taxon>
        <taxon>Gunneridae</taxon>
        <taxon>Pentapetalae</taxon>
        <taxon>rosids</taxon>
        <taxon>malvids</taxon>
        <taxon>Malvales</taxon>
        <taxon>Malvaceae</taxon>
        <taxon>Malvoideae</taxon>
        <taxon>Gossypium</taxon>
    </lineage>
</organism>
<keyword evidence="1" id="KW-0812">Transmembrane</keyword>
<keyword evidence="3" id="KW-1185">Reference proteome</keyword>
<accession>A0A5D2M4A0</accession>
<keyword evidence="1" id="KW-1133">Transmembrane helix</keyword>
<dbReference type="EMBL" id="CM017623">
    <property type="protein sequence ID" value="TYH86117.1"/>
    <property type="molecule type" value="Genomic_DNA"/>
</dbReference>
<keyword evidence="1" id="KW-0472">Membrane</keyword>
<evidence type="ECO:0000313" key="2">
    <source>
        <dbReference type="EMBL" id="TYH86117.1"/>
    </source>
</evidence>
<sequence>MDSSSHSTSFHHPSSPLMTSLCPFALLEFSGSFFSIGHFTILISFSCAKGRAWWYIVFSLGRRSRNKPLSLENKFKFPFSSAISPSFSSLMISSKPLHSYILSFSKCGAKVTQLTSLK</sequence>
<reference evidence="2 3" key="1">
    <citation type="submission" date="2019-07" db="EMBL/GenBank/DDBJ databases">
        <title>WGS assembly of Gossypium tomentosum.</title>
        <authorList>
            <person name="Chen Z.J."/>
            <person name="Sreedasyam A."/>
            <person name="Ando A."/>
            <person name="Song Q."/>
            <person name="De L."/>
            <person name="Hulse-Kemp A."/>
            <person name="Ding M."/>
            <person name="Ye W."/>
            <person name="Kirkbride R."/>
            <person name="Jenkins J."/>
            <person name="Plott C."/>
            <person name="Lovell J."/>
            <person name="Lin Y.-M."/>
            <person name="Vaughn R."/>
            <person name="Liu B."/>
            <person name="Li W."/>
            <person name="Simpson S."/>
            <person name="Scheffler B."/>
            <person name="Saski C."/>
            <person name="Grover C."/>
            <person name="Hu G."/>
            <person name="Conover J."/>
            <person name="Carlson J."/>
            <person name="Shu S."/>
            <person name="Boston L."/>
            <person name="Williams M."/>
            <person name="Peterson D."/>
            <person name="Mcgee K."/>
            <person name="Jones D."/>
            <person name="Wendel J."/>
            <person name="Stelly D."/>
            <person name="Grimwood J."/>
            <person name="Schmutz J."/>
        </authorList>
    </citation>
    <scope>NUCLEOTIDE SEQUENCE [LARGE SCALE GENOMIC DNA]</scope>
    <source>
        <strain evidence="2">7179.01</strain>
    </source>
</reference>
<proteinExistence type="predicted"/>
<dbReference type="Proteomes" id="UP000322667">
    <property type="component" value="Chromosome D01"/>
</dbReference>
<name>A0A5D2M4A0_GOSTO</name>
<protein>
    <submittedName>
        <fullName evidence="2">Uncharacterized protein</fullName>
    </submittedName>
</protein>
<gene>
    <name evidence="2" type="ORF">ES332_D01G020000v1</name>
</gene>
<feature type="transmembrane region" description="Helical" evidence="1">
    <location>
        <begin position="33"/>
        <end position="57"/>
    </location>
</feature>